<feature type="compositionally biased region" description="Gly residues" evidence="1">
    <location>
        <begin position="72"/>
        <end position="81"/>
    </location>
</feature>
<organism evidence="2 3">
    <name type="scientific">Fragilariopsis cylindrus CCMP1102</name>
    <dbReference type="NCBI Taxonomy" id="635003"/>
    <lineage>
        <taxon>Eukaryota</taxon>
        <taxon>Sar</taxon>
        <taxon>Stramenopiles</taxon>
        <taxon>Ochrophyta</taxon>
        <taxon>Bacillariophyta</taxon>
        <taxon>Bacillariophyceae</taxon>
        <taxon>Bacillariophycidae</taxon>
        <taxon>Bacillariales</taxon>
        <taxon>Bacillariaceae</taxon>
        <taxon>Fragilariopsis</taxon>
    </lineage>
</organism>
<reference evidence="2 3" key="1">
    <citation type="submission" date="2016-09" db="EMBL/GenBank/DDBJ databases">
        <title>Extensive genetic diversity and differential bi-allelic expression allows diatom success in the polar Southern Ocean.</title>
        <authorList>
            <consortium name="DOE Joint Genome Institute"/>
            <person name="Mock T."/>
            <person name="Otillar R.P."/>
            <person name="Strauss J."/>
            <person name="Dupont C."/>
            <person name="Frickenhaus S."/>
            <person name="Maumus F."/>
            <person name="Mcmullan M."/>
            <person name="Sanges R."/>
            <person name="Schmutz J."/>
            <person name="Toseland A."/>
            <person name="Valas R."/>
            <person name="Veluchamy A."/>
            <person name="Ward B.J."/>
            <person name="Allen A."/>
            <person name="Barry K."/>
            <person name="Falciatore A."/>
            <person name="Ferrante M."/>
            <person name="Fortunato A.E."/>
            <person name="Gloeckner G."/>
            <person name="Gruber A."/>
            <person name="Hipkin R."/>
            <person name="Janech M."/>
            <person name="Kroth P."/>
            <person name="Leese F."/>
            <person name="Lindquist E."/>
            <person name="Lyon B.R."/>
            <person name="Martin J."/>
            <person name="Mayer C."/>
            <person name="Parker M."/>
            <person name="Quesneville H."/>
            <person name="Raymond J."/>
            <person name="Uhlig C."/>
            <person name="Valentin K.U."/>
            <person name="Worden A.Z."/>
            <person name="Armbrust E.V."/>
            <person name="Bowler C."/>
            <person name="Green B."/>
            <person name="Moulton V."/>
            <person name="Van Oosterhout C."/>
            <person name="Grigoriev I."/>
        </authorList>
    </citation>
    <scope>NUCLEOTIDE SEQUENCE [LARGE SCALE GENOMIC DNA]</scope>
    <source>
        <strain evidence="2 3">CCMP1102</strain>
    </source>
</reference>
<dbReference type="AlphaFoldDB" id="A0A1E7F4P3"/>
<feature type="region of interest" description="Disordered" evidence="1">
    <location>
        <begin position="58"/>
        <end position="156"/>
    </location>
</feature>
<dbReference type="EMBL" id="KV784362">
    <property type="protein sequence ID" value="OEU13152.1"/>
    <property type="molecule type" value="Genomic_DNA"/>
</dbReference>
<evidence type="ECO:0000313" key="3">
    <source>
        <dbReference type="Proteomes" id="UP000095751"/>
    </source>
</evidence>
<sequence>MARREESLALSFFVALAQLLVITLLVDVRKSDGVHAFIGGSSSSDATLIGRRRRRRQSITYLGTSTGDNDSSGGGGGGGSVGPKADSANRRRRSSDRRPRGESSSSSETTASSTSRGPRDSPRPDRMARRRRTAVAAVTATVKREEEKSIQQQPFDGKKLSAAQLSNLDAPSFDLRSAMLSTSSSSSSSLNNIGNLHCVTPGIRCYNEVENENHQQQNRVISSNDLRSAIRLDVFETTPFYANLPKKASSVLLLPDSSLEGSWRIPTMAGNPSSRIPRMKHTTRVLKEAFQQYDEEFGGCSSSRIDFDGDDLFRRIGEICGNGASTHWIDIYGVQNKKINHSWHLDAGISPNDCQTVLWGFPPENDYHGTGVFSHIIPLDHEFNDIVNMNDDDNAGVENTPTRARHRMEPILYEGTVDEKYIVRPSYESGKELLIYRDVDVLHSAPDVTYRASVMRFM</sequence>
<evidence type="ECO:0000256" key="1">
    <source>
        <dbReference type="SAM" id="MobiDB-lite"/>
    </source>
</evidence>
<name>A0A1E7F4P3_9STRA</name>
<feature type="compositionally biased region" description="Basic and acidic residues" evidence="1">
    <location>
        <begin position="117"/>
        <end position="127"/>
    </location>
</feature>
<dbReference type="KEGG" id="fcy:FRACYDRAFT_242903"/>
<accession>A0A1E7F4P3</accession>
<dbReference type="OrthoDB" id="497525at2759"/>
<evidence type="ECO:0000313" key="2">
    <source>
        <dbReference type="EMBL" id="OEU13152.1"/>
    </source>
</evidence>
<dbReference type="Proteomes" id="UP000095751">
    <property type="component" value="Unassembled WGS sequence"/>
</dbReference>
<protein>
    <submittedName>
        <fullName evidence="2">Uncharacterized protein</fullName>
    </submittedName>
</protein>
<feature type="compositionally biased region" description="Low complexity" evidence="1">
    <location>
        <begin position="102"/>
        <end position="116"/>
    </location>
</feature>
<proteinExistence type="predicted"/>
<gene>
    <name evidence="2" type="ORF">FRACYDRAFT_242903</name>
</gene>
<keyword evidence="3" id="KW-1185">Reference proteome</keyword>
<dbReference type="InParanoid" id="A0A1E7F4P3"/>